<evidence type="ECO:0000313" key="2">
    <source>
        <dbReference type="EMBL" id="KZS03418.1"/>
    </source>
</evidence>
<evidence type="ECO:0008006" key="4">
    <source>
        <dbReference type="Google" id="ProtNLM"/>
    </source>
</evidence>
<keyword evidence="3" id="KW-1185">Reference proteome</keyword>
<feature type="chain" id="PRO_5007851288" description="Secreted protein" evidence="1">
    <location>
        <begin position="21"/>
        <end position="78"/>
    </location>
</feature>
<gene>
    <name evidence="2" type="ORF">APZ42_033860</name>
</gene>
<evidence type="ECO:0000256" key="1">
    <source>
        <dbReference type="SAM" id="SignalP"/>
    </source>
</evidence>
<dbReference type="Proteomes" id="UP000076858">
    <property type="component" value="Unassembled WGS sequence"/>
</dbReference>
<comment type="caution">
    <text evidence="2">The sequence shown here is derived from an EMBL/GenBank/DDBJ whole genome shotgun (WGS) entry which is preliminary data.</text>
</comment>
<proteinExistence type="predicted"/>
<dbReference type="AlphaFoldDB" id="A0A164KNM0"/>
<feature type="signal peptide" evidence="1">
    <location>
        <begin position="1"/>
        <end position="20"/>
    </location>
</feature>
<organism evidence="2 3">
    <name type="scientific">Daphnia magna</name>
    <dbReference type="NCBI Taxonomy" id="35525"/>
    <lineage>
        <taxon>Eukaryota</taxon>
        <taxon>Metazoa</taxon>
        <taxon>Ecdysozoa</taxon>
        <taxon>Arthropoda</taxon>
        <taxon>Crustacea</taxon>
        <taxon>Branchiopoda</taxon>
        <taxon>Diplostraca</taxon>
        <taxon>Cladocera</taxon>
        <taxon>Anomopoda</taxon>
        <taxon>Daphniidae</taxon>
        <taxon>Daphnia</taxon>
    </lineage>
</organism>
<dbReference type="EMBL" id="LRGB01003275">
    <property type="protein sequence ID" value="KZS03418.1"/>
    <property type="molecule type" value="Genomic_DNA"/>
</dbReference>
<accession>A0A164KNM0</accession>
<evidence type="ECO:0000313" key="3">
    <source>
        <dbReference type="Proteomes" id="UP000076858"/>
    </source>
</evidence>
<name>A0A164KNM0_9CRUS</name>
<protein>
    <recommendedName>
        <fullName evidence="4">Secreted protein</fullName>
    </recommendedName>
</protein>
<sequence length="78" mass="9200">MISIPFFFINILFLYRTVVPVNRRLKIRDRSIALLEETFTYVHRTLNANCVRDWGTLNTTIKSTKGENKIPNYPAQRI</sequence>
<keyword evidence="1" id="KW-0732">Signal</keyword>
<reference evidence="2 3" key="1">
    <citation type="submission" date="2016-03" db="EMBL/GenBank/DDBJ databases">
        <title>EvidentialGene: Evidence-directed Construction of Genes on Genomes.</title>
        <authorList>
            <person name="Gilbert D.G."/>
            <person name="Choi J.-H."/>
            <person name="Mockaitis K."/>
            <person name="Colbourne J."/>
            <person name="Pfrender M."/>
        </authorList>
    </citation>
    <scope>NUCLEOTIDE SEQUENCE [LARGE SCALE GENOMIC DNA]</scope>
    <source>
        <strain evidence="2 3">Xinb3</strain>
        <tissue evidence="2">Complete organism</tissue>
    </source>
</reference>